<comment type="caution">
    <text evidence="2">The sequence shown here is derived from an EMBL/GenBank/DDBJ whole genome shotgun (WGS) entry which is preliminary data.</text>
</comment>
<dbReference type="GO" id="GO:0004672">
    <property type="term" value="F:protein kinase activity"/>
    <property type="evidence" value="ECO:0007669"/>
    <property type="project" value="InterPro"/>
</dbReference>
<accession>A0AAV4EBF2</accession>
<name>A0AAV4EBF2_9GAST</name>
<dbReference type="Gene3D" id="1.10.510.10">
    <property type="entry name" value="Transferase(Phosphotransferase) domain 1"/>
    <property type="match status" value="1"/>
</dbReference>
<keyword evidence="2" id="KW-0808">Transferase</keyword>
<dbReference type="EMBL" id="BMAT01000036">
    <property type="protein sequence ID" value="GFR58273.1"/>
    <property type="molecule type" value="Genomic_DNA"/>
</dbReference>
<organism evidence="2 3">
    <name type="scientific">Elysia marginata</name>
    <dbReference type="NCBI Taxonomy" id="1093978"/>
    <lineage>
        <taxon>Eukaryota</taxon>
        <taxon>Metazoa</taxon>
        <taxon>Spiralia</taxon>
        <taxon>Lophotrochozoa</taxon>
        <taxon>Mollusca</taxon>
        <taxon>Gastropoda</taxon>
        <taxon>Heterobranchia</taxon>
        <taxon>Euthyneura</taxon>
        <taxon>Panpulmonata</taxon>
        <taxon>Sacoglossa</taxon>
        <taxon>Placobranchoidea</taxon>
        <taxon>Plakobranchidae</taxon>
        <taxon>Elysia</taxon>
    </lineage>
</organism>
<dbReference type="Proteomes" id="UP000762676">
    <property type="component" value="Unassembled WGS sequence"/>
</dbReference>
<evidence type="ECO:0000313" key="2">
    <source>
        <dbReference type="EMBL" id="GFR58273.1"/>
    </source>
</evidence>
<evidence type="ECO:0000313" key="3">
    <source>
        <dbReference type="Proteomes" id="UP000762676"/>
    </source>
</evidence>
<reference evidence="2 3" key="1">
    <citation type="journal article" date="2021" name="Elife">
        <title>Chloroplast acquisition without the gene transfer in kleptoplastic sea slugs, Plakobranchus ocellatus.</title>
        <authorList>
            <person name="Maeda T."/>
            <person name="Takahashi S."/>
            <person name="Yoshida T."/>
            <person name="Shimamura S."/>
            <person name="Takaki Y."/>
            <person name="Nagai Y."/>
            <person name="Toyoda A."/>
            <person name="Suzuki Y."/>
            <person name="Arimoto A."/>
            <person name="Ishii H."/>
            <person name="Satoh N."/>
            <person name="Nishiyama T."/>
            <person name="Hasebe M."/>
            <person name="Maruyama T."/>
            <person name="Minagawa J."/>
            <person name="Obokata J."/>
            <person name="Shigenobu S."/>
        </authorList>
    </citation>
    <scope>NUCLEOTIDE SEQUENCE [LARGE SCALE GENOMIC DNA]</scope>
</reference>
<proteinExistence type="predicted"/>
<dbReference type="InterPro" id="IPR008271">
    <property type="entry name" value="Ser/Thr_kinase_AS"/>
</dbReference>
<dbReference type="GO" id="GO:0005524">
    <property type="term" value="F:ATP binding"/>
    <property type="evidence" value="ECO:0007669"/>
    <property type="project" value="InterPro"/>
</dbReference>
<dbReference type="InterPro" id="IPR011009">
    <property type="entry name" value="Kinase-like_dom_sf"/>
</dbReference>
<protein>
    <submittedName>
        <fullName evidence="2">Protein kinase</fullName>
    </submittedName>
</protein>
<dbReference type="PANTHER" id="PTHR24362">
    <property type="entry name" value="SERINE/THREONINE-PROTEIN KINASE NEK"/>
    <property type="match status" value="1"/>
</dbReference>
<dbReference type="InterPro" id="IPR000719">
    <property type="entry name" value="Prot_kinase_dom"/>
</dbReference>
<keyword evidence="2" id="KW-0418">Kinase</keyword>
<keyword evidence="3" id="KW-1185">Reference proteome</keyword>
<dbReference type="SUPFAM" id="SSF56112">
    <property type="entry name" value="Protein kinase-like (PK-like)"/>
    <property type="match status" value="1"/>
</dbReference>
<dbReference type="PROSITE" id="PS50011">
    <property type="entry name" value="PROTEIN_KINASE_DOM"/>
    <property type="match status" value="1"/>
</dbReference>
<gene>
    <name evidence="2" type="ORF">ElyMa_000025900</name>
</gene>
<dbReference type="PROSITE" id="PS00108">
    <property type="entry name" value="PROTEIN_KINASE_ST"/>
    <property type="match status" value="1"/>
</dbReference>
<dbReference type="Pfam" id="PF00069">
    <property type="entry name" value="Pkinase"/>
    <property type="match status" value="1"/>
</dbReference>
<dbReference type="AlphaFoldDB" id="A0AAV4EBF2"/>
<evidence type="ECO:0000259" key="1">
    <source>
        <dbReference type="PROSITE" id="PS50011"/>
    </source>
</evidence>
<sequence>MPFYPGGDIAWEGKHDPRRVQRYMSHVARAVKHLHRFNIAHNDIKLENVFVDASDRAHLGDFGLALKMEDGVTTADADFVGGTMGYLPPEKTEGATKQDKLDPFKVRTLHKFFNHLFCFVCIFKGILCNGKDFFKTYTRLIVSH</sequence>
<feature type="domain" description="Protein kinase" evidence="1">
    <location>
        <begin position="1"/>
        <end position="144"/>
    </location>
</feature>
<dbReference type="PANTHER" id="PTHR24362:SF309">
    <property type="entry name" value="PROTEIN KINASE DOMAIN-CONTAINING PROTEIN"/>
    <property type="match status" value="1"/>
</dbReference>